<dbReference type="SUPFAM" id="SSF55073">
    <property type="entry name" value="Nucleotide cyclase"/>
    <property type="match status" value="1"/>
</dbReference>
<accession>A0A382WV59</accession>
<proteinExistence type="predicted"/>
<dbReference type="AlphaFoldDB" id="A0A382WV59"/>
<evidence type="ECO:0000313" key="1">
    <source>
        <dbReference type="EMBL" id="SVD61921.1"/>
    </source>
</evidence>
<sequence>MTSPSLNRKLTAIMFADIVSYSRLMGSNEGEALKLLKDFENISTEIVKEYEG</sequence>
<name>A0A382WV59_9ZZZZ</name>
<feature type="non-terminal residue" evidence="1">
    <location>
        <position position="52"/>
    </location>
</feature>
<dbReference type="InterPro" id="IPR029787">
    <property type="entry name" value="Nucleotide_cyclase"/>
</dbReference>
<reference evidence="1" key="1">
    <citation type="submission" date="2018-05" db="EMBL/GenBank/DDBJ databases">
        <authorList>
            <person name="Lanie J.A."/>
            <person name="Ng W.-L."/>
            <person name="Kazmierczak K.M."/>
            <person name="Andrzejewski T.M."/>
            <person name="Davidsen T.M."/>
            <person name="Wayne K.J."/>
            <person name="Tettelin H."/>
            <person name="Glass J.I."/>
            <person name="Rusch D."/>
            <person name="Podicherti R."/>
            <person name="Tsui H.-C.T."/>
            <person name="Winkler M.E."/>
        </authorList>
    </citation>
    <scope>NUCLEOTIDE SEQUENCE</scope>
</reference>
<organism evidence="1">
    <name type="scientific">marine metagenome</name>
    <dbReference type="NCBI Taxonomy" id="408172"/>
    <lineage>
        <taxon>unclassified sequences</taxon>
        <taxon>metagenomes</taxon>
        <taxon>ecological metagenomes</taxon>
    </lineage>
</organism>
<protein>
    <recommendedName>
        <fullName evidence="2">Guanylate cyclase domain-containing protein</fullName>
    </recommendedName>
</protein>
<dbReference type="EMBL" id="UINC01162262">
    <property type="protein sequence ID" value="SVD61921.1"/>
    <property type="molecule type" value="Genomic_DNA"/>
</dbReference>
<evidence type="ECO:0008006" key="2">
    <source>
        <dbReference type="Google" id="ProtNLM"/>
    </source>
</evidence>
<dbReference type="Gene3D" id="3.30.70.1230">
    <property type="entry name" value="Nucleotide cyclase"/>
    <property type="match status" value="1"/>
</dbReference>
<gene>
    <name evidence="1" type="ORF">METZ01_LOCUS414775</name>
</gene>